<comment type="caution">
    <text evidence="3">The sequence shown here is derived from an EMBL/GenBank/DDBJ whole genome shotgun (WGS) entry which is preliminary data.</text>
</comment>
<dbReference type="EMBL" id="JABELV010000068">
    <property type="protein sequence ID" value="KAG7535879.1"/>
    <property type="molecule type" value="Genomic_DNA"/>
</dbReference>
<dbReference type="Proteomes" id="UP000812966">
    <property type="component" value="Unassembled WGS sequence"/>
</dbReference>
<evidence type="ECO:0000256" key="2">
    <source>
        <dbReference type="SAM" id="Phobius"/>
    </source>
</evidence>
<proteinExistence type="predicted"/>
<protein>
    <submittedName>
        <fullName evidence="3">Uncharacterized protein</fullName>
    </submittedName>
</protein>
<dbReference type="AlphaFoldDB" id="A0A8K0JLR6"/>
<organism evidence="3 4">
    <name type="scientific">Filobasidium floriforme</name>
    <dbReference type="NCBI Taxonomy" id="5210"/>
    <lineage>
        <taxon>Eukaryota</taxon>
        <taxon>Fungi</taxon>
        <taxon>Dikarya</taxon>
        <taxon>Basidiomycota</taxon>
        <taxon>Agaricomycotina</taxon>
        <taxon>Tremellomycetes</taxon>
        <taxon>Filobasidiales</taxon>
        <taxon>Filobasidiaceae</taxon>
        <taxon>Filobasidium</taxon>
    </lineage>
</organism>
<evidence type="ECO:0000256" key="1">
    <source>
        <dbReference type="SAM" id="MobiDB-lite"/>
    </source>
</evidence>
<keyword evidence="2" id="KW-1133">Transmembrane helix</keyword>
<accession>A0A8K0JLR6</accession>
<keyword evidence="2" id="KW-0472">Membrane</keyword>
<reference evidence="3" key="1">
    <citation type="submission" date="2020-04" db="EMBL/GenBank/DDBJ databases">
        <title>Analysis of mating type loci in Filobasidium floriforme.</title>
        <authorList>
            <person name="Nowrousian M."/>
        </authorList>
    </citation>
    <scope>NUCLEOTIDE SEQUENCE</scope>
    <source>
        <strain evidence="3">CBS 6242</strain>
    </source>
</reference>
<feature type="region of interest" description="Disordered" evidence="1">
    <location>
        <begin position="176"/>
        <end position="224"/>
    </location>
</feature>
<feature type="transmembrane region" description="Helical" evidence="2">
    <location>
        <begin position="20"/>
        <end position="39"/>
    </location>
</feature>
<feature type="compositionally biased region" description="Low complexity" evidence="1">
    <location>
        <begin position="206"/>
        <end position="215"/>
    </location>
</feature>
<keyword evidence="2" id="KW-0812">Transmembrane</keyword>
<evidence type="ECO:0000313" key="4">
    <source>
        <dbReference type="Proteomes" id="UP000812966"/>
    </source>
</evidence>
<keyword evidence="4" id="KW-1185">Reference proteome</keyword>
<sequence length="265" mass="28318">MAGAAHRAGWLGLPFGAEGIMGGLLGGGLGLGMMMPGMFGMGYRGGQQGPSIEDMWKGVNYAGHRDQPRSGYAFDFDRENNEAGAGPSDIIRLDHDEDSPWTQGLDQDAERKYHKSHLVCAACKAPLRVSEGMRNEDDRVFALRCGHVVDSKCFEKISKPPIDIIPDEVLGDDYPGKTNGHDAASITGEGEESITATGSKRKRKAAASATAPAAKKATRGRSAKAAPEEYTWSCPVGVRCGATYKSLKRGGIWMPDPMAATQLFV</sequence>
<evidence type="ECO:0000313" key="3">
    <source>
        <dbReference type="EMBL" id="KAG7535879.1"/>
    </source>
</evidence>
<gene>
    <name evidence="3" type="ORF">FFLO_03625</name>
</gene>
<name>A0A8K0JLR6_9TREE</name>